<evidence type="ECO:0000313" key="2">
    <source>
        <dbReference type="Proteomes" id="UP001222027"/>
    </source>
</evidence>
<sequence length="84" mass="9096">MAPMTNRGPGSTEGFLVTFLSRVFDSSTISSAAVVAIFITENQIEQSSSLRRAAEYLPVTVILLGQLSLSSWPHIRPALVIHPL</sequence>
<dbReference type="AlphaFoldDB" id="A0AAV8R6R4"/>
<organism evidence="1 2">
    <name type="scientific">Ensete ventricosum</name>
    <name type="common">Abyssinian banana</name>
    <name type="synonym">Musa ensete</name>
    <dbReference type="NCBI Taxonomy" id="4639"/>
    <lineage>
        <taxon>Eukaryota</taxon>
        <taxon>Viridiplantae</taxon>
        <taxon>Streptophyta</taxon>
        <taxon>Embryophyta</taxon>
        <taxon>Tracheophyta</taxon>
        <taxon>Spermatophyta</taxon>
        <taxon>Magnoliopsida</taxon>
        <taxon>Liliopsida</taxon>
        <taxon>Zingiberales</taxon>
        <taxon>Musaceae</taxon>
        <taxon>Ensete</taxon>
    </lineage>
</organism>
<dbReference type="EMBL" id="JAQQAF010000004">
    <property type="protein sequence ID" value="KAJ8492290.1"/>
    <property type="molecule type" value="Genomic_DNA"/>
</dbReference>
<accession>A0AAV8R6R4</accession>
<keyword evidence="2" id="KW-1185">Reference proteome</keyword>
<evidence type="ECO:0000313" key="1">
    <source>
        <dbReference type="EMBL" id="KAJ8492290.1"/>
    </source>
</evidence>
<name>A0AAV8R6R4_ENSVE</name>
<gene>
    <name evidence="1" type="ORF">OPV22_014011</name>
</gene>
<dbReference type="Proteomes" id="UP001222027">
    <property type="component" value="Unassembled WGS sequence"/>
</dbReference>
<protein>
    <submittedName>
        <fullName evidence="1">Uncharacterized protein</fullName>
    </submittedName>
</protein>
<comment type="caution">
    <text evidence="1">The sequence shown here is derived from an EMBL/GenBank/DDBJ whole genome shotgun (WGS) entry which is preliminary data.</text>
</comment>
<proteinExistence type="predicted"/>
<reference evidence="1 2" key="1">
    <citation type="submission" date="2022-12" db="EMBL/GenBank/DDBJ databases">
        <title>Chromosome-scale assembly of the Ensete ventricosum genome.</title>
        <authorList>
            <person name="Dussert Y."/>
            <person name="Stocks J."/>
            <person name="Wendawek A."/>
            <person name="Woldeyes F."/>
            <person name="Nichols R.A."/>
            <person name="Borrell J.S."/>
        </authorList>
    </citation>
    <scope>NUCLEOTIDE SEQUENCE [LARGE SCALE GENOMIC DNA]</scope>
    <source>
        <strain evidence="2">cv. Maze</strain>
        <tissue evidence="1">Seeds</tissue>
    </source>
</reference>